<dbReference type="InterPro" id="IPR050464">
    <property type="entry name" value="Zeta_carotene_desat/Oxidored"/>
</dbReference>
<dbReference type="PANTHER" id="PTHR42923">
    <property type="entry name" value="PROTOPORPHYRINOGEN OXIDASE"/>
    <property type="match status" value="1"/>
</dbReference>
<keyword evidence="3" id="KW-1185">Reference proteome</keyword>
<sequence length="589" mass="65762">MVLCEERLYESGPIGRAAQIRDARGGDGSLEKRLPKVVIWGGGVAGMSAAHELAERGFEVSVYEARSVPGGKARSMEAKGTGTDGRKDLPGEHGFRFFPKFYRHVTDTMKRIPLASGPGSGRLDHLLGYGRTSVFDNLVEGTRLGLAFDDRSMLPFLTEFPESISDLKVLFTSLFENHLGLTAEEASLYGTKLFELASSSKLRRYLDYQRVSWWDFIEADKQSEQYKRIFVGLSRILVAAKAQEANACTIGTVGATLMLDMVTPGGSADRLLNGPTNEAWLFPWYEHLESMGVKFYRDAPLKAIHCEKGVVTGGTVLLDGQEQLVVGDCYIAALPVEVMAGLLTEELVQADPLLGSIRPLSESVEWMNGVQFYLNEDVELIHGHIICMDSPWALTLVSQKQFWPGIDLSEYGNGNVRGVLSVDVSDWESEGVLFGKPAMKCSAEEIKQEVWQQLKDHFNHGADVLHDGLLEAWFLDEDIQFPNPHEATNMEPLLVNRVHTWDLRPNAYTAIPNFYLASDYVRTNTDLATMEGANEAARRAVNAIIDHYEIKADKCRIWDMYAFDLLALWQRNDKSRWEDGLPWNGKIVG</sequence>
<organism evidence="2 3">
    <name type="scientific">Paenibacillus albicereus</name>
    <dbReference type="NCBI Taxonomy" id="2726185"/>
    <lineage>
        <taxon>Bacteria</taxon>
        <taxon>Bacillati</taxon>
        <taxon>Bacillota</taxon>
        <taxon>Bacilli</taxon>
        <taxon>Bacillales</taxon>
        <taxon>Paenibacillaceae</taxon>
        <taxon>Paenibacillus</taxon>
    </lineage>
</organism>
<evidence type="ECO:0000259" key="1">
    <source>
        <dbReference type="Pfam" id="PF01593"/>
    </source>
</evidence>
<dbReference type="InterPro" id="IPR002937">
    <property type="entry name" value="Amino_oxidase"/>
</dbReference>
<dbReference type="Gene3D" id="3.50.50.60">
    <property type="entry name" value="FAD/NAD(P)-binding domain"/>
    <property type="match status" value="1"/>
</dbReference>
<dbReference type="PANTHER" id="PTHR42923:SF46">
    <property type="entry name" value="AMINE OXIDASE"/>
    <property type="match status" value="1"/>
</dbReference>
<feature type="domain" description="Amine oxidase" evidence="1">
    <location>
        <begin position="44"/>
        <end position="545"/>
    </location>
</feature>
<evidence type="ECO:0000313" key="2">
    <source>
        <dbReference type="EMBL" id="QJC50838.1"/>
    </source>
</evidence>
<protein>
    <submittedName>
        <fullName evidence="2">NAD(P)-binding protein</fullName>
    </submittedName>
</protein>
<dbReference type="KEGG" id="palr:HGI30_04180"/>
<accession>A0A6H2GUL2</accession>
<gene>
    <name evidence="2" type="ORF">HGI30_04180</name>
</gene>
<proteinExistence type="predicted"/>
<dbReference type="InterPro" id="IPR036188">
    <property type="entry name" value="FAD/NAD-bd_sf"/>
</dbReference>
<dbReference type="Proteomes" id="UP000502136">
    <property type="component" value="Chromosome"/>
</dbReference>
<dbReference type="EMBL" id="CP051428">
    <property type="protein sequence ID" value="QJC50838.1"/>
    <property type="molecule type" value="Genomic_DNA"/>
</dbReference>
<dbReference type="AlphaFoldDB" id="A0A6H2GUL2"/>
<name>A0A6H2GUL2_9BACL</name>
<dbReference type="SUPFAM" id="SSF51905">
    <property type="entry name" value="FAD/NAD(P)-binding domain"/>
    <property type="match status" value="1"/>
</dbReference>
<reference evidence="2 3" key="1">
    <citation type="submission" date="2020-04" db="EMBL/GenBank/DDBJ databases">
        <title>Novel Paenibacillus strain UniB2 isolated from commercial digestive syrup.</title>
        <authorList>
            <person name="Thorat V."/>
            <person name="Kirdat K."/>
            <person name="Tiwarekar B."/>
            <person name="Yadav A."/>
        </authorList>
    </citation>
    <scope>NUCLEOTIDE SEQUENCE [LARGE SCALE GENOMIC DNA]</scope>
    <source>
        <strain evidence="2 3">UniB2</strain>
    </source>
</reference>
<evidence type="ECO:0000313" key="3">
    <source>
        <dbReference type="Proteomes" id="UP000502136"/>
    </source>
</evidence>
<dbReference type="Pfam" id="PF01593">
    <property type="entry name" value="Amino_oxidase"/>
    <property type="match status" value="1"/>
</dbReference>
<dbReference type="GO" id="GO:0016491">
    <property type="term" value="F:oxidoreductase activity"/>
    <property type="evidence" value="ECO:0007669"/>
    <property type="project" value="InterPro"/>
</dbReference>